<dbReference type="AlphaFoldDB" id="A0A0M8N0S7"/>
<evidence type="ECO:0000256" key="1">
    <source>
        <dbReference type="SAM" id="MobiDB-lite"/>
    </source>
</evidence>
<proteinExistence type="predicted"/>
<dbReference type="SUPFAM" id="SSF52047">
    <property type="entry name" value="RNI-like"/>
    <property type="match status" value="1"/>
</dbReference>
<evidence type="ECO:0000313" key="2">
    <source>
        <dbReference type="EMBL" id="KOS17600.1"/>
    </source>
</evidence>
<dbReference type="STRING" id="150374.A0A0M8N0S7"/>
<dbReference type="SMART" id="SM00368">
    <property type="entry name" value="LRR_RI"/>
    <property type="match status" value="6"/>
</dbReference>
<dbReference type="OrthoDB" id="333024at2759"/>
<dbReference type="EMBL" id="LGSR01000022">
    <property type="protein sequence ID" value="KOS17600.1"/>
    <property type="molecule type" value="Genomic_DNA"/>
</dbReference>
<dbReference type="GO" id="GO:0005096">
    <property type="term" value="F:GTPase activator activity"/>
    <property type="evidence" value="ECO:0007669"/>
    <property type="project" value="InterPro"/>
</dbReference>
<protein>
    <submittedName>
        <fullName evidence="2">Protein NLRC3</fullName>
    </submittedName>
</protein>
<dbReference type="Gene3D" id="3.80.10.10">
    <property type="entry name" value="Ribonuclease Inhibitor"/>
    <property type="match status" value="2"/>
</dbReference>
<keyword evidence="3" id="KW-1185">Reference proteome</keyword>
<dbReference type="InterPro" id="IPR032675">
    <property type="entry name" value="LRR_dom_sf"/>
</dbReference>
<dbReference type="Proteomes" id="UP000053831">
    <property type="component" value="Unassembled WGS sequence"/>
</dbReference>
<gene>
    <name evidence="2" type="ORF">ESCO_002814</name>
</gene>
<dbReference type="PANTHER" id="PTHR24113:SF16">
    <property type="match status" value="1"/>
</dbReference>
<sequence length="582" mass="62485">MAASIGRLLYPSHESSLTAVIRYEKDRARLRAWAGVQRRHDALRKKRARTWAARVAAQGPWDPAVKPISLRGVPAVPMPVKVAREHELAPLLRHLRGRGGCEAHEGSGARELEDGRGEPGYGVRGAEFPRGVLYEDGRMDLCKMVVGPDHIGALMDSLRGNTFVRHFLLGNNIVGPRGAREIAAFAAEFPGRMQTWYLAGNCIDAGSFRALIDAWAAPAGAAVTDVWMKRNPLGAEAAGDAARLIARTGVQTLDLDQTELGDAGVAALFEDLLRAETREPGKEEEECRFPLRQVYLNGNGISEAGARAVGRFLGSPRCGITSVYMSNNPLGNAGAAALAEGLSATPGLQRLLLESAGIGTRGAVALLEALPRGTIRSLSLGQSYATEDLGQAYNWVGDEAVDALAALLRESRLEYLSLGLCALSPAGLVRLAPSILASSSLLYFRAEFLPARAAATATAGQDKGKGQGKGKGQPKATSCSVEAGARLQELARCERAIREHLEGNVRARYGAKGGATTMSYREFMDEEKRWLVNDGAVRRIDSVYRNRDAGMARRGAMTLVKHWEEGDDSLERVMRGVTGLAV</sequence>
<organism evidence="2 3">
    <name type="scientific">Escovopsis weberi</name>
    <dbReference type="NCBI Taxonomy" id="150374"/>
    <lineage>
        <taxon>Eukaryota</taxon>
        <taxon>Fungi</taxon>
        <taxon>Dikarya</taxon>
        <taxon>Ascomycota</taxon>
        <taxon>Pezizomycotina</taxon>
        <taxon>Sordariomycetes</taxon>
        <taxon>Hypocreomycetidae</taxon>
        <taxon>Hypocreales</taxon>
        <taxon>Hypocreaceae</taxon>
        <taxon>Escovopsis</taxon>
    </lineage>
</organism>
<dbReference type="InterPro" id="IPR027038">
    <property type="entry name" value="RanGap"/>
</dbReference>
<feature type="region of interest" description="Disordered" evidence="1">
    <location>
        <begin position="459"/>
        <end position="478"/>
    </location>
</feature>
<comment type="caution">
    <text evidence="2">The sequence shown here is derived from an EMBL/GenBank/DDBJ whole genome shotgun (WGS) entry which is preliminary data.</text>
</comment>
<evidence type="ECO:0000313" key="3">
    <source>
        <dbReference type="Proteomes" id="UP000053831"/>
    </source>
</evidence>
<name>A0A0M8N0S7_ESCWE</name>
<accession>A0A0M8N0S7</accession>
<reference evidence="2 3" key="1">
    <citation type="submission" date="2015-07" db="EMBL/GenBank/DDBJ databases">
        <title>The genome of the fungus Escovopsis weberi, a specialized disease agent of ant agriculture.</title>
        <authorList>
            <person name="de Man T.J."/>
            <person name="Stajich J.E."/>
            <person name="Kubicek C.P."/>
            <person name="Chenthamara K."/>
            <person name="Atanasova L."/>
            <person name="Druzhinina I.S."/>
            <person name="Birnbaum S."/>
            <person name="Barribeau S.M."/>
            <person name="Teiling C."/>
            <person name="Suen G."/>
            <person name="Currie C."/>
            <person name="Gerardo N.M."/>
        </authorList>
    </citation>
    <scope>NUCLEOTIDE SEQUENCE [LARGE SCALE GENOMIC DNA]</scope>
</reference>
<dbReference type="PANTHER" id="PTHR24113">
    <property type="entry name" value="RAN GTPASE-ACTIVATING PROTEIN 1"/>
    <property type="match status" value="1"/>
</dbReference>